<dbReference type="InterPro" id="IPR018060">
    <property type="entry name" value="HTH_AraC"/>
</dbReference>
<dbReference type="PANTHER" id="PTHR46796">
    <property type="entry name" value="HTH-TYPE TRANSCRIPTIONAL ACTIVATOR RHAS-RELATED"/>
    <property type="match status" value="1"/>
</dbReference>
<evidence type="ECO:0000313" key="6">
    <source>
        <dbReference type="Proteomes" id="UP000693672"/>
    </source>
</evidence>
<dbReference type="GO" id="GO:0003700">
    <property type="term" value="F:DNA-binding transcription factor activity"/>
    <property type="evidence" value="ECO:0007669"/>
    <property type="project" value="InterPro"/>
</dbReference>
<dbReference type="Pfam" id="PF20240">
    <property type="entry name" value="DUF6597"/>
    <property type="match status" value="1"/>
</dbReference>
<protein>
    <submittedName>
        <fullName evidence="5">HTH-type transcriptional activator RhaS</fullName>
    </submittedName>
</protein>
<comment type="caution">
    <text evidence="5">The sequence shown here is derived from an EMBL/GenBank/DDBJ whole genome shotgun (WGS) entry which is preliminary data.</text>
</comment>
<evidence type="ECO:0000256" key="3">
    <source>
        <dbReference type="ARBA" id="ARBA00023163"/>
    </source>
</evidence>
<dbReference type="InterPro" id="IPR050204">
    <property type="entry name" value="AraC_XylS_family_regulators"/>
</dbReference>
<accession>A0A916K5G4</accession>
<keyword evidence="6" id="KW-1185">Reference proteome</keyword>
<keyword evidence="1" id="KW-0805">Transcription regulation</keyword>
<dbReference type="RefSeq" id="WP_218094788.1">
    <property type="nucleotide sequence ID" value="NZ_CAJVAS010000033.1"/>
</dbReference>
<evidence type="ECO:0000256" key="1">
    <source>
        <dbReference type="ARBA" id="ARBA00023015"/>
    </source>
</evidence>
<gene>
    <name evidence="5" type="primary">rhaS_37</name>
    <name evidence="5" type="ORF">PAESOLCIP111_05073</name>
</gene>
<evidence type="ECO:0000256" key="2">
    <source>
        <dbReference type="ARBA" id="ARBA00023125"/>
    </source>
</evidence>
<reference evidence="5" key="1">
    <citation type="submission" date="2021-06" db="EMBL/GenBank/DDBJ databases">
        <authorList>
            <person name="Criscuolo A."/>
        </authorList>
    </citation>
    <scope>NUCLEOTIDE SEQUENCE</scope>
    <source>
        <strain evidence="5">CIP111600</strain>
    </source>
</reference>
<proteinExistence type="predicted"/>
<dbReference type="GO" id="GO:0043565">
    <property type="term" value="F:sequence-specific DNA binding"/>
    <property type="evidence" value="ECO:0007669"/>
    <property type="project" value="InterPro"/>
</dbReference>
<evidence type="ECO:0000313" key="5">
    <source>
        <dbReference type="EMBL" id="CAG7645996.1"/>
    </source>
</evidence>
<dbReference type="EMBL" id="CAJVAS010000033">
    <property type="protein sequence ID" value="CAG7645996.1"/>
    <property type="molecule type" value="Genomic_DNA"/>
</dbReference>
<dbReference type="InterPro" id="IPR046532">
    <property type="entry name" value="DUF6597"/>
</dbReference>
<name>A0A916K5G4_9BACL</name>
<dbReference type="SMART" id="SM00342">
    <property type="entry name" value="HTH_ARAC"/>
    <property type="match status" value="1"/>
</dbReference>
<sequence length="265" mass="30361">MTEERNPNRGILHYDTGKTKFSLTRRLPSDDLRFVVQHYWLIEWDLRGQPPYAQEVLQHPGVNVVFERGQSRISGIESKKSAHVLQGEGQIVGVLFRPGAFRFYYPGPMSALTDRVVPVTECFAIDSRDYERQLFALEDPEQRIGLVESLLRRSMPQRDDTVELLNEIIDAVIHDRGITKVDQLVDRFGVPKRTLQRLFHDDVGVSPKWVIQRYRMHEAGELLENGMDIAQLALALGYADQAHFSKDFKAAVGTTPLQYVRSRNA</sequence>
<keyword evidence="3" id="KW-0804">Transcription</keyword>
<feature type="domain" description="HTH araC/xylS-type" evidence="4">
    <location>
        <begin position="163"/>
        <end position="262"/>
    </location>
</feature>
<evidence type="ECO:0000259" key="4">
    <source>
        <dbReference type="PROSITE" id="PS01124"/>
    </source>
</evidence>
<dbReference type="PROSITE" id="PS01124">
    <property type="entry name" value="HTH_ARAC_FAMILY_2"/>
    <property type="match status" value="1"/>
</dbReference>
<keyword evidence="2" id="KW-0238">DNA-binding</keyword>
<dbReference type="Proteomes" id="UP000693672">
    <property type="component" value="Unassembled WGS sequence"/>
</dbReference>
<dbReference type="Pfam" id="PF12833">
    <property type="entry name" value="HTH_18"/>
    <property type="match status" value="1"/>
</dbReference>
<dbReference type="PANTHER" id="PTHR46796:SF15">
    <property type="entry name" value="BLL1074 PROTEIN"/>
    <property type="match status" value="1"/>
</dbReference>
<dbReference type="AlphaFoldDB" id="A0A916K5G4"/>
<organism evidence="5 6">
    <name type="scientific">Paenibacillus solanacearum</name>
    <dbReference type="NCBI Taxonomy" id="2048548"/>
    <lineage>
        <taxon>Bacteria</taxon>
        <taxon>Bacillati</taxon>
        <taxon>Bacillota</taxon>
        <taxon>Bacilli</taxon>
        <taxon>Bacillales</taxon>
        <taxon>Paenibacillaceae</taxon>
        <taxon>Paenibacillus</taxon>
    </lineage>
</organism>